<dbReference type="SUPFAM" id="SSF103506">
    <property type="entry name" value="Mitochondrial carrier"/>
    <property type="match status" value="1"/>
</dbReference>
<dbReference type="PROSITE" id="PS00630">
    <property type="entry name" value="IMP_2"/>
    <property type="match status" value="1"/>
</dbReference>
<accession>A0A507BT08</accession>
<dbReference type="Gene3D" id="1.50.40.10">
    <property type="entry name" value="Mitochondrial carrier domain"/>
    <property type="match status" value="1"/>
</dbReference>
<dbReference type="PANTHER" id="PTHR20854:SF4">
    <property type="entry name" value="INOSITOL-1-MONOPHOSPHATASE-RELATED"/>
    <property type="match status" value="1"/>
</dbReference>
<evidence type="ECO:0000256" key="5">
    <source>
        <dbReference type="ARBA" id="ARBA00013106"/>
    </source>
</evidence>
<dbReference type="EMBL" id="QEAN01000700">
    <property type="protein sequence ID" value="TPX30259.1"/>
    <property type="molecule type" value="Genomic_DNA"/>
</dbReference>
<protein>
    <recommendedName>
        <fullName evidence="5">inositol-phosphate phosphatase</fullName>
        <ecNumber evidence="5">3.1.3.25</ecNumber>
    </recommendedName>
</protein>
<dbReference type="GO" id="GO:0046872">
    <property type="term" value="F:metal ion binding"/>
    <property type="evidence" value="ECO:0007669"/>
    <property type="project" value="UniProtKB-KW"/>
</dbReference>
<dbReference type="InterPro" id="IPR020583">
    <property type="entry name" value="Inositol_monoP_metal-BS"/>
</dbReference>
<keyword evidence="10 15" id="KW-1133">Transmembrane helix</keyword>
<comment type="similarity">
    <text evidence="4">Belongs to the inositol monophosphatase superfamily.</text>
</comment>
<comment type="similarity">
    <text evidence="14">Belongs to the mitochondrial carrier (TC 2.A.29) family.</text>
</comment>
<evidence type="ECO:0000256" key="2">
    <source>
        <dbReference type="ARBA" id="ARBA00001946"/>
    </source>
</evidence>
<gene>
    <name evidence="16" type="ORF">SeMB42_g07942</name>
</gene>
<dbReference type="PRINTS" id="PR00377">
    <property type="entry name" value="IMPHPHTASES"/>
</dbReference>
<dbReference type="EC" id="3.1.3.25" evidence="5"/>
<dbReference type="PROSITE" id="PS50920">
    <property type="entry name" value="SOLCAR"/>
    <property type="match status" value="2"/>
</dbReference>
<keyword evidence="7 12" id="KW-0479">Metal-binding</keyword>
<keyword evidence="9 12" id="KW-0460">Magnesium</keyword>
<name>A0A507BT08_9FUNG</name>
<organism evidence="16 17">
    <name type="scientific">Synchytrium endobioticum</name>
    <dbReference type="NCBI Taxonomy" id="286115"/>
    <lineage>
        <taxon>Eukaryota</taxon>
        <taxon>Fungi</taxon>
        <taxon>Fungi incertae sedis</taxon>
        <taxon>Chytridiomycota</taxon>
        <taxon>Chytridiomycota incertae sedis</taxon>
        <taxon>Chytridiomycetes</taxon>
        <taxon>Synchytriales</taxon>
        <taxon>Synchytriaceae</taxon>
        <taxon>Synchytrium</taxon>
    </lineage>
</organism>
<evidence type="ECO:0000256" key="7">
    <source>
        <dbReference type="ARBA" id="ARBA00022723"/>
    </source>
</evidence>
<evidence type="ECO:0000256" key="15">
    <source>
        <dbReference type="SAM" id="Phobius"/>
    </source>
</evidence>
<evidence type="ECO:0000256" key="6">
    <source>
        <dbReference type="ARBA" id="ARBA00022692"/>
    </source>
</evidence>
<sequence length="485" mass="52426">MANDAKSSKKGGGERQFNGLVDVYRKTLASDGVAGLYRGFVVSCVGIVVYRGLYFGLYDSIKPVVLVGPLEGSLLGSFLLGWSITIGAGLASYPIDTVRRRMMMTSGEAVKYKSSYHAFQEIVKKEGTKSLFKGAGANILRAVAGIATDHVRQGVQWWIWLNLADHGYIPVYLVVVVVGALRGQLYIYMDYRGYLATAISAAEAGGRVILHAWNKPKNIETKANPQDLVTESDVLVESIVKGILLTKYPDHSFIGEEETSSSTTIAPSSSSRSRYAWIVDPIDGTTNFSHSFPYVAVCIALAVENKPVVGVVYAPILAEIYTAAAGYGSYLNGRRLGVGAPEFTGLASALLLTEFGSVRDLNVMTAKTETIRTLVTHEKIRGVRCLGSAALNICTVASGRGDVYFEAGLRVWDVAAAGIVLQEAGGSAFNYTPENPQDEIDFFVNSVIVVRPMSNPNKAVVMKEVVSRIRSYIRPGLTVGRDHKL</sequence>
<dbReference type="PROSITE" id="PS00629">
    <property type="entry name" value="IMP_1"/>
    <property type="match status" value="1"/>
</dbReference>
<feature type="binding site" evidence="12">
    <location>
        <position position="282"/>
    </location>
    <ligand>
        <name>Mg(2+)</name>
        <dbReference type="ChEBI" id="CHEBI:18420"/>
        <label>1</label>
        <note>catalytic</note>
    </ligand>
</feature>
<dbReference type="InterPro" id="IPR018108">
    <property type="entry name" value="MCP_transmembrane"/>
</dbReference>
<keyword evidence="14" id="KW-0813">Transport</keyword>
<feature type="transmembrane region" description="Helical" evidence="15">
    <location>
        <begin position="74"/>
        <end position="95"/>
    </location>
</feature>
<feature type="repeat" description="Solcar" evidence="13">
    <location>
        <begin position="76"/>
        <end position="159"/>
    </location>
</feature>
<dbReference type="Gene3D" id="3.30.540.10">
    <property type="entry name" value="Fructose-1,6-Bisphosphatase, subunit A, domain 1"/>
    <property type="match status" value="1"/>
</dbReference>
<dbReference type="CDD" id="cd01639">
    <property type="entry name" value="IMPase"/>
    <property type="match status" value="1"/>
</dbReference>
<dbReference type="SUPFAM" id="SSF56655">
    <property type="entry name" value="Carbohydrate phosphatase"/>
    <property type="match status" value="1"/>
</dbReference>
<comment type="subcellular location">
    <subcellularLocation>
        <location evidence="3">Membrane</location>
        <topology evidence="3">Multi-pass membrane protein</topology>
    </subcellularLocation>
</comment>
<evidence type="ECO:0000256" key="9">
    <source>
        <dbReference type="ARBA" id="ARBA00022842"/>
    </source>
</evidence>
<evidence type="ECO:0000256" key="11">
    <source>
        <dbReference type="ARBA" id="ARBA00023136"/>
    </source>
</evidence>
<dbReference type="AlphaFoldDB" id="A0A507BT08"/>
<dbReference type="InterPro" id="IPR033942">
    <property type="entry name" value="IMPase"/>
</dbReference>
<evidence type="ECO:0000256" key="4">
    <source>
        <dbReference type="ARBA" id="ARBA00009759"/>
    </source>
</evidence>
<keyword evidence="8" id="KW-0378">Hydrolase</keyword>
<feature type="repeat" description="Solcar" evidence="13">
    <location>
        <begin position="1"/>
        <end position="64"/>
    </location>
</feature>
<reference evidence="16 17" key="1">
    <citation type="journal article" date="2019" name="Sci. Rep.">
        <title>Comparative genomics of chytrid fungi reveal insights into the obligate biotrophic and pathogenic lifestyle of Synchytrium endobioticum.</title>
        <authorList>
            <person name="van de Vossenberg B.T.L.H."/>
            <person name="Warris S."/>
            <person name="Nguyen H.D.T."/>
            <person name="van Gent-Pelzer M.P.E."/>
            <person name="Joly D.L."/>
            <person name="van de Geest H.C."/>
            <person name="Bonants P.J.M."/>
            <person name="Smith D.S."/>
            <person name="Levesque C.A."/>
            <person name="van der Lee T.A.J."/>
        </authorList>
    </citation>
    <scope>NUCLEOTIDE SEQUENCE [LARGE SCALE GENOMIC DNA]</scope>
    <source>
        <strain evidence="16 17">MB42</strain>
    </source>
</reference>
<dbReference type="Gene3D" id="3.40.190.80">
    <property type="match status" value="1"/>
</dbReference>
<dbReference type="InterPro" id="IPR020550">
    <property type="entry name" value="Inositol_monophosphatase_CS"/>
</dbReference>
<comment type="catalytic activity">
    <reaction evidence="1">
        <text>a myo-inositol phosphate + H2O = myo-inositol + phosphate</text>
        <dbReference type="Rhea" id="RHEA:24056"/>
        <dbReference type="ChEBI" id="CHEBI:15377"/>
        <dbReference type="ChEBI" id="CHEBI:17268"/>
        <dbReference type="ChEBI" id="CHEBI:43474"/>
        <dbReference type="ChEBI" id="CHEBI:84139"/>
        <dbReference type="EC" id="3.1.3.25"/>
    </reaction>
</comment>
<evidence type="ECO:0000256" key="13">
    <source>
        <dbReference type="PROSITE-ProRule" id="PRU00282"/>
    </source>
</evidence>
<proteinExistence type="inferred from homology"/>
<feature type="binding site" evidence="12">
    <location>
        <position position="256"/>
    </location>
    <ligand>
        <name>Mg(2+)</name>
        <dbReference type="ChEBI" id="CHEBI:18420"/>
        <label>1</label>
        <note>catalytic</note>
    </ligand>
</feature>
<evidence type="ECO:0000256" key="12">
    <source>
        <dbReference type="PIRSR" id="PIRSR600760-2"/>
    </source>
</evidence>
<evidence type="ECO:0000256" key="10">
    <source>
        <dbReference type="ARBA" id="ARBA00022989"/>
    </source>
</evidence>
<comment type="caution">
    <text evidence="16">The sequence shown here is derived from an EMBL/GenBank/DDBJ whole genome shotgun (WGS) entry which is preliminary data.</text>
</comment>
<dbReference type="GO" id="GO:0007165">
    <property type="term" value="P:signal transduction"/>
    <property type="evidence" value="ECO:0007669"/>
    <property type="project" value="TreeGrafter"/>
</dbReference>
<keyword evidence="6 13" id="KW-0812">Transmembrane</keyword>
<feature type="transmembrane region" description="Helical" evidence="15">
    <location>
        <begin position="35"/>
        <end position="54"/>
    </location>
</feature>
<evidence type="ECO:0000256" key="14">
    <source>
        <dbReference type="RuleBase" id="RU000488"/>
    </source>
</evidence>
<evidence type="ECO:0000256" key="8">
    <source>
        <dbReference type="ARBA" id="ARBA00022801"/>
    </source>
</evidence>
<dbReference type="VEuPathDB" id="FungiDB:SeMB42_g07942"/>
<dbReference type="GO" id="GO:0016020">
    <property type="term" value="C:membrane"/>
    <property type="evidence" value="ECO:0007669"/>
    <property type="project" value="UniProtKB-SubCell"/>
</dbReference>
<feature type="binding site" evidence="12">
    <location>
        <position position="283"/>
    </location>
    <ligand>
        <name>Mg(2+)</name>
        <dbReference type="ChEBI" id="CHEBI:18420"/>
        <label>1</label>
        <note>catalytic</note>
    </ligand>
</feature>
<dbReference type="Pfam" id="PF00153">
    <property type="entry name" value="Mito_carr"/>
    <property type="match status" value="2"/>
</dbReference>
<dbReference type="Pfam" id="PF00459">
    <property type="entry name" value="Inositol_P"/>
    <property type="match status" value="1"/>
</dbReference>
<dbReference type="GO" id="GO:0046854">
    <property type="term" value="P:phosphatidylinositol phosphate biosynthetic process"/>
    <property type="evidence" value="ECO:0007669"/>
    <property type="project" value="InterPro"/>
</dbReference>
<dbReference type="PANTHER" id="PTHR20854">
    <property type="entry name" value="INOSITOL MONOPHOSPHATASE"/>
    <property type="match status" value="1"/>
</dbReference>
<dbReference type="Proteomes" id="UP000317494">
    <property type="component" value="Unassembled WGS sequence"/>
</dbReference>
<evidence type="ECO:0000313" key="17">
    <source>
        <dbReference type="Proteomes" id="UP000317494"/>
    </source>
</evidence>
<comment type="cofactor">
    <cofactor evidence="2 12">
        <name>Mg(2+)</name>
        <dbReference type="ChEBI" id="CHEBI:18420"/>
    </cofactor>
</comment>
<dbReference type="STRING" id="286115.A0A507BT08"/>
<feature type="binding site" evidence="12">
    <location>
        <position position="413"/>
    </location>
    <ligand>
        <name>Mg(2+)</name>
        <dbReference type="ChEBI" id="CHEBI:18420"/>
        <label>1</label>
        <note>catalytic</note>
    </ligand>
</feature>
<evidence type="ECO:0000256" key="1">
    <source>
        <dbReference type="ARBA" id="ARBA00001033"/>
    </source>
</evidence>
<evidence type="ECO:0000256" key="3">
    <source>
        <dbReference type="ARBA" id="ARBA00004141"/>
    </source>
</evidence>
<keyword evidence="17" id="KW-1185">Reference proteome</keyword>
<dbReference type="InterPro" id="IPR000760">
    <property type="entry name" value="Inositol_monophosphatase-like"/>
</dbReference>
<keyword evidence="11 13" id="KW-0472">Membrane</keyword>
<dbReference type="FunFam" id="3.30.540.10:FF:000004">
    <property type="entry name" value="Inositol-1-monophosphatase"/>
    <property type="match status" value="1"/>
</dbReference>
<dbReference type="GO" id="GO:0008934">
    <property type="term" value="F:inositol monophosphate 1-phosphatase activity"/>
    <property type="evidence" value="ECO:0007669"/>
    <property type="project" value="InterPro"/>
</dbReference>
<dbReference type="InterPro" id="IPR023395">
    <property type="entry name" value="MCP_dom_sf"/>
</dbReference>
<evidence type="ECO:0000313" key="16">
    <source>
        <dbReference type="EMBL" id="TPX30259.1"/>
    </source>
</evidence>
<dbReference type="GO" id="GO:0006020">
    <property type="term" value="P:inositol metabolic process"/>
    <property type="evidence" value="ECO:0007669"/>
    <property type="project" value="TreeGrafter"/>
</dbReference>
<feature type="binding site" evidence="12">
    <location>
        <position position="280"/>
    </location>
    <ligand>
        <name>Mg(2+)</name>
        <dbReference type="ChEBI" id="CHEBI:18420"/>
        <label>1</label>
        <note>catalytic</note>
    </ligand>
</feature>